<dbReference type="PANTHER" id="PTHR22916:SF3">
    <property type="entry name" value="UDP-GLCNAC:BETAGAL BETA-1,3-N-ACETYLGLUCOSAMINYLTRANSFERASE-LIKE PROTEIN 1"/>
    <property type="match status" value="1"/>
</dbReference>
<proteinExistence type="predicted"/>
<reference evidence="2" key="1">
    <citation type="journal article" date="2012" name="Science">
        <title>Fermentation, hydrogen, and sulfur metabolism in multiple uncultivated bacterial phyla.</title>
        <authorList>
            <person name="Wrighton K.C."/>
            <person name="Thomas B.C."/>
            <person name="Sharon I."/>
            <person name="Miller C.S."/>
            <person name="Castelle C.J."/>
            <person name="VerBerkmoes N.C."/>
            <person name="Wilkins M.J."/>
            <person name="Hettich R.L."/>
            <person name="Lipton M.S."/>
            <person name="Williams K.H."/>
            <person name="Long P.E."/>
            <person name="Banfield J.F."/>
        </authorList>
    </citation>
    <scope>NUCLEOTIDE SEQUENCE [LARGE SCALE GENOMIC DNA]</scope>
</reference>
<dbReference type="InterPro" id="IPR029044">
    <property type="entry name" value="Nucleotide-diphossugar_trans"/>
</dbReference>
<comment type="caution">
    <text evidence="2">The sequence shown here is derived from an EMBL/GenBank/DDBJ whole genome shotgun (WGS) entry which is preliminary data.</text>
</comment>
<dbReference type="AlphaFoldDB" id="K2FZ72"/>
<organism evidence="2">
    <name type="scientific">uncultured bacterium</name>
    <name type="common">gcode 4</name>
    <dbReference type="NCBI Taxonomy" id="1234023"/>
    <lineage>
        <taxon>Bacteria</taxon>
        <taxon>environmental samples</taxon>
    </lineage>
</organism>
<gene>
    <name evidence="2" type="ORF">ACD_3C00083G0007</name>
</gene>
<sequence length="272" mass="33312">MKISVITPSFNQEEFIERTILSVITQAWDFDLEYIIMDWLSTDWSVGIIKKYDNLIKSGELKIWCNKIDFIWKSEKDSWQSDAINKWLKLAAWDILTYLNSDDTYAEWALENVIRYLWNWESSWCYWKCRIIDKEDKEIRKWITAYKNFTGASFSYAKILSENFISQMTVFWKKEAMDKIWLFDVNEHLCMDYEYWLRLWKLWNPVYIPLNIANFRFYQTSKSGSRFEKQFSDELRIAKKYARWKYKFSLLMHKFNYYKIVTVYKLLALLKI</sequence>
<dbReference type="SUPFAM" id="SSF53448">
    <property type="entry name" value="Nucleotide-diphospho-sugar transferases"/>
    <property type="match status" value="1"/>
</dbReference>
<dbReference type="EMBL" id="AMFJ01000357">
    <property type="protein sequence ID" value="EKE28268.1"/>
    <property type="molecule type" value="Genomic_DNA"/>
</dbReference>
<name>K2FZ72_9BACT</name>
<accession>K2FZ72</accession>
<dbReference type="PANTHER" id="PTHR22916">
    <property type="entry name" value="GLYCOSYLTRANSFERASE"/>
    <property type="match status" value="1"/>
</dbReference>
<evidence type="ECO:0000313" key="2">
    <source>
        <dbReference type="EMBL" id="EKE28268.1"/>
    </source>
</evidence>
<protein>
    <submittedName>
        <fullName evidence="2">Glycosyl transferase family 2</fullName>
    </submittedName>
</protein>
<dbReference type="InterPro" id="IPR001173">
    <property type="entry name" value="Glyco_trans_2-like"/>
</dbReference>
<dbReference type="GO" id="GO:0016758">
    <property type="term" value="F:hexosyltransferase activity"/>
    <property type="evidence" value="ECO:0007669"/>
    <property type="project" value="UniProtKB-ARBA"/>
</dbReference>
<keyword evidence="2" id="KW-0808">Transferase</keyword>
<dbReference type="Pfam" id="PF00535">
    <property type="entry name" value="Glycos_transf_2"/>
    <property type="match status" value="1"/>
</dbReference>
<dbReference type="Gene3D" id="3.90.550.10">
    <property type="entry name" value="Spore Coat Polysaccharide Biosynthesis Protein SpsA, Chain A"/>
    <property type="match status" value="1"/>
</dbReference>
<feature type="domain" description="Glycosyltransferase 2-like" evidence="1">
    <location>
        <begin position="4"/>
        <end position="119"/>
    </location>
</feature>
<evidence type="ECO:0000259" key="1">
    <source>
        <dbReference type="Pfam" id="PF00535"/>
    </source>
</evidence>